<evidence type="ECO:0000313" key="2">
    <source>
        <dbReference type="EMBL" id="GES12280.1"/>
    </source>
</evidence>
<dbReference type="Pfam" id="PF17914">
    <property type="entry name" value="HopA1"/>
    <property type="match status" value="1"/>
</dbReference>
<evidence type="ECO:0000256" key="1">
    <source>
        <dbReference type="SAM" id="MobiDB-lite"/>
    </source>
</evidence>
<dbReference type="OrthoDB" id="9804020at2"/>
<accession>A0A5M3WUB8</accession>
<organism evidence="2 3">
    <name type="scientific">Acrocarpospora macrocephala</name>
    <dbReference type="NCBI Taxonomy" id="150177"/>
    <lineage>
        <taxon>Bacteria</taxon>
        <taxon>Bacillati</taxon>
        <taxon>Actinomycetota</taxon>
        <taxon>Actinomycetes</taxon>
        <taxon>Streptosporangiales</taxon>
        <taxon>Streptosporangiaceae</taxon>
        <taxon>Acrocarpospora</taxon>
    </lineage>
</organism>
<dbReference type="Proteomes" id="UP000331127">
    <property type="component" value="Unassembled WGS sequence"/>
</dbReference>
<proteinExistence type="predicted"/>
<evidence type="ECO:0000313" key="3">
    <source>
        <dbReference type="Proteomes" id="UP000331127"/>
    </source>
</evidence>
<dbReference type="RefSeq" id="WP_155357589.1">
    <property type="nucleotide sequence ID" value="NZ_BAAAHL010000012.1"/>
</dbReference>
<feature type="region of interest" description="Disordered" evidence="1">
    <location>
        <begin position="1"/>
        <end position="42"/>
    </location>
</feature>
<dbReference type="EMBL" id="BLAE01000035">
    <property type="protein sequence ID" value="GES12280.1"/>
    <property type="molecule type" value="Genomic_DNA"/>
</dbReference>
<sequence>MIRSQGGPSQRTASPSGRSQALKKTRGTRLQDLNRHDETRRRRNEARDMAFVRALYDDLYLLGVFVGDMATIEKYVYNKLGFSAPGYLSKPIPATEIAPLINGASTETYKVLSQLNVLERMDMWDALAIGDYIAFTNARYPGIRTTQEQRQRRLIVNVVGQQSAIKIVRALIPLFNDSTTERYFKEVKVFLSTEALPEDEVKNDKLVVYYDVAPVREDTADYIGDQLVAMIYSTIEHGDVDETITPFYSELIPAISWAEDPMDFVPAISELSFTQSRAKAIALAIRTAESRWRTTGATIDSAEDLMTLIRMAFEIFGIHPALPHRHDPSTAV</sequence>
<protein>
    <submittedName>
        <fullName evidence="2">Uncharacterized protein</fullName>
    </submittedName>
</protein>
<reference evidence="2 3" key="1">
    <citation type="submission" date="2019-10" db="EMBL/GenBank/DDBJ databases">
        <title>Whole genome shotgun sequence of Acrocarpospora macrocephala NBRC 16266.</title>
        <authorList>
            <person name="Ichikawa N."/>
            <person name="Kimura A."/>
            <person name="Kitahashi Y."/>
            <person name="Komaki H."/>
            <person name="Oguchi A."/>
        </authorList>
    </citation>
    <scope>NUCLEOTIDE SEQUENCE [LARGE SCALE GENOMIC DNA]</scope>
    <source>
        <strain evidence="2 3">NBRC 16266</strain>
    </source>
</reference>
<feature type="compositionally biased region" description="Basic and acidic residues" evidence="1">
    <location>
        <begin position="32"/>
        <end position="42"/>
    </location>
</feature>
<keyword evidence="3" id="KW-1185">Reference proteome</keyword>
<dbReference type="AlphaFoldDB" id="A0A5M3WUB8"/>
<comment type="caution">
    <text evidence="2">The sequence shown here is derived from an EMBL/GenBank/DDBJ whole genome shotgun (WGS) entry which is preliminary data.</text>
</comment>
<feature type="compositionally biased region" description="Polar residues" evidence="1">
    <location>
        <begin position="1"/>
        <end position="19"/>
    </location>
</feature>
<dbReference type="InterPro" id="IPR040871">
    <property type="entry name" value="HopA1"/>
</dbReference>
<name>A0A5M3WUB8_9ACTN</name>
<gene>
    <name evidence="2" type="ORF">Amac_058770</name>
</gene>